<dbReference type="EMBL" id="VIEB01004610">
    <property type="protein sequence ID" value="TQD69164.1"/>
    <property type="molecule type" value="Genomic_DNA"/>
</dbReference>
<dbReference type="Proteomes" id="UP000315295">
    <property type="component" value="Unassembled WGS sequence"/>
</dbReference>
<dbReference type="PROSITE" id="PS50197">
    <property type="entry name" value="BEACH"/>
    <property type="match status" value="1"/>
</dbReference>
<evidence type="ECO:0000259" key="1">
    <source>
        <dbReference type="PROSITE" id="PS50197"/>
    </source>
</evidence>
<feature type="domain" description="BEACH" evidence="1">
    <location>
        <begin position="1"/>
        <end position="51"/>
    </location>
</feature>
<dbReference type="PANTHER" id="PTHR13743:SF157">
    <property type="entry name" value="BEACH DOMAIN-CONTAINING PROTEIN C2"/>
    <property type="match status" value="1"/>
</dbReference>
<dbReference type="SUPFAM" id="SSF81837">
    <property type="entry name" value="BEACH domain"/>
    <property type="match status" value="1"/>
</dbReference>
<sequence>MANNFFFYITYEGTVDIDKISDPVQQRATQDQIAYFGQTSSQLLTFPHLKRLPLADVLHLQTIFQNPKEVKPYAVSAPEHCNLPAAAIHASSDAVIIANVNAPTANVAEHKCQPNTPNGQGMPFLFQHGKARAGSTGGTFIRMFKGPAGSGSNEWQFPQVLAIDASGITSSAIVAITCDKEIITGELLMVSTVTIRRSS</sequence>
<proteinExistence type="predicted"/>
<dbReference type="InterPro" id="IPR036372">
    <property type="entry name" value="BEACH_dom_sf"/>
</dbReference>
<evidence type="ECO:0000313" key="3">
    <source>
        <dbReference type="Proteomes" id="UP000315295"/>
    </source>
</evidence>
<dbReference type="AlphaFoldDB" id="A0A540K4L0"/>
<organism evidence="2 3">
    <name type="scientific">Malus baccata</name>
    <name type="common">Siberian crab apple</name>
    <name type="synonym">Pyrus baccata</name>
    <dbReference type="NCBI Taxonomy" id="106549"/>
    <lineage>
        <taxon>Eukaryota</taxon>
        <taxon>Viridiplantae</taxon>
        <taxon>Streptophyta</taxon>
        <taxon>Embryophyta</taxon>
        <taxon>Tracheophyta</taxon>
        <taxon>Spermatophyta</taxon>
        <taxon>Magnoliopsida</taxon>
        <taxon>eudicotyledons</taxon>
        <taxon>Gunneridae</taxon>
        <taxon>Pentapetalae</taxon>
        <taxon>rosids</taxon>
        <taxon>fabids</taxon>
        <taxon>Rosales</taxon>
        <taxon>Rosaceae</taxon>
        <taxon>Amygdaloideae</taxon>
        <taxon>Maleae</taxon>
        <taxon>Malus</taxon>
    </lineage>
</organism>
<reference evidence="2 3" key="1">
    <citation type="journal article" date="2019" name="G3 (Bethesda)">
        <title>Sequencing of a Wild Apple (Malus baccata) Genome Unravels the Differences Between Cultivated and Wild Apple Species Regarding Disease Resistance and Cold Tolerance.</title>
        <authorList>
            <person name="Chen X."/>
        </authorList>
    </citation>
    <scope>NUCLEOTIDE SEQUENCE [LARGE SCALE GENOMIC DNA]</scope>
    <source>
        <strain evidence="3">cv. Shandingzi</strain>
        <tissue evidence="2">Leaves</tissue>
    </source>
</reference>
<accession>A0A540K4L0</accession>
<keyword evidence="3" id="KW-1185">Reference proteome</keyword>
<dbReference type="Gene3D" id="1.10.1540.10">
    <property type="entry name" value="BEACH domain"/>
    <property type="match status" value="1"/>
</dbReference>
<gene>
    <name evidence="2" type="ORF">C1H46_045303</name>
</gene>
<name>A0A540K4L0_MALBA</name>
<protein>
    <recommendedName>
        <fullName evidence="1">BEACH domain-containing protein</fullName>
    </recommendedName>
</protein>
<comment type="caution">
    <text evidence="2">The sequence shown here is derived from an EMBL/GenBank/DDBJ whole genome shotgun (WGS) entry which is preliminary data.</text>
</comment>
<evidence type="ECO:0000313" key="2">
    <source>
        <dbReference type="EMBL" id="TQD69164.1"/>
    </source>
</evidence>
<dbReference type="PANTHER" id="PTHR13743">
    <property type="entry name" value="BEIGE/BEACH-RELATED"/>
    <property type="match status" value="1"/>
</dbReference>
<dbReference type="InterPro" id="IPR000409">
    <property type="entry name" value="BEACH_dom"/>
</dbReference>
<dbReference type="InterPro" id="IPR050865">
    <property type="entry name" value="BEACH_Domain"/>
</dbReference>
<dbReference type="Pfam" id="PF02138">
    <property type="entry name" value="Beach"/>
    <property type="match status" value="1"/>
</dbReference>